<name>A0ABS1AQL4_BURVI</name>
<proteinExistence type="predicted"/>
<evidence type="ECO:0000313" key="2">
    <source>
        <dbReference type="Proteomes" id="UP000808215"/>
    </source>
</evidence>
<organism evidence="1 2">
    <name type="scientific">Burkholderia vietnamiensis</name>
    <dbReference type="NCBI Taxonomy" id="60552"/>
    <lineage>
        <taxon>Bacteria</taxon>
        <taxon>Pseudomonadati</taxon>
        <taxon>Pseudomonadota</taxon>
        <taxon>Betaproteobacteria</taxon>
        <taxon>Burkholderiales</taxon>
        <taxon>Burkholderiaceae</taxon>
        <taxon>Burkholderia</taxon>
        <taxon>Burkholderia cepacia complex</taxon>
    </lineage>
</organism>
<evidence type="ECO:0000313" key="1">
    <source>
        <dbReference type="EMBL" id="MBJ9686421.1"/>
    </source>
</evidence>
<accession>A0ABS1AQL4</accession>
<sequence length="99" mass="10762">MLTGMLLRDTPIMTVGLVVNSTAASNGLSVLLVVFTAPPCVSEGRVYPLIQTACFQGSGRAAGSRRNCSSGWQENRMARPCGTWGYIPLVPIFMKQIRW</sequence>
<dbReference type="Proteomes" id="UP000808215">
    <property type="component" value="Unassembled WGS sequence"/>
</dbReference>
<gene>
    <name evidence="1" type="ORF">I5589_04920</name>
</gene>
<dbReference type="RefSeq" id="WP_131754016.1">
    <property type="nucleotide sequence ID" value="NZ_BGKC01000002.1"/>
</dbReference>
<dbReference type="EMBL" id="JADVKH010000007">
    <property type="protein sequence ID" value="MBJ9686421.1"/>
    <property type="molecule type" value="Genomic_DNA"/>
</dbReference>
<keyword evidence="2" id="KW-1185">Reference proteome</keyword>
<reference evidence="1 2" key="1">
    <citation type="submission" date="2020-11" db="EMBL/GenBank/DDBJ databases">
        <title>Enhanced detection system for hospital associated transmission using whole genome sequencing surveillance.</title>
        <authorList>
            <person name="Harrison L.H."/>
            <person name="Van Tyne D."/>
            <person name="Marsh J.W."/>
            <person name="Griffith M.P."/>
            <person name="Snyder D.J."/>
            <person name="Cooper V.S."/>
            <person name="Mustapha M."/>
        </authorList>
    </citation>
    <scope>NUCLEOTIDE SEQUENCE [LARGE SCALE GENOMIC DNA]</scope>
    <source>
        <strain evidence="1 2">BC00020</strain>
    </source>
</reference>
<comment type="caution">
    <text evidence="1">The sequence shown here is derived from an EMBL/GenBank/DDBJ whole genome shotgun (WGS) entry which is preliminary data.</text>
</comment>
<protein>
    <submittedName>
        <fullName evidence="1">Uncharacterized protein</fullName>
    </submittedName>
</protein>